<dbReference type="PANTHER" id="PTHR30618">
    <property type="entry name" value="NCS1 FAMILY PURINE/PYRIMIDINE TRANSPORTER"/>
    <property type="match status" value="1"/>
</dbReference>
<keyword evidence="4 7" id="KW-1133">Transmembrane helix</keyword>
<evidence type="ECO:0000256" key="3">
    <source>
        <dbReference type="ARBA" id="ARBA00022692"/>
    </source>
</evidence>
<reference evidence="9" key="1">
    <citation type="submission" date="2019-04" db="EMBL/GenBank/DDBJ databases">
        <title>Friends and foes A comparative genomics studyof 23 Aspergillus species from section Flavi.</title>
        <authorList>
            <consortium name="DOE Joint Genome Institute"/>
            <person name="Kjaerbolling I."/>
            <person name="Vesth T."/>
            <person name="Frisvad J.C."/>
            <person name="Nybo J.L."/>
            <person name="Theobald S."/>
            <person name="Kildgaard S."/>
            <person name="Isbrandt T."/>
            <person name="Kuo A."/>
            <person name="Sato A."/>
            <person name="Lyhne E.K."/>
            <person name="Kogle M.E."/>
            <person name="Wiebenga A."/>
            <person name="Kun R.S."/>
            <person name="Lubbers R.J."/>
            <person name="Makela M.R."/>
            <person name="Barry K."/>
            <person name="Chovatia M."/>
            <person name="Clum A."/>
            <person name="Daum C."/>
            <person name="Haridas S."/>
            <person name="He G."/>
            <person name="LaButti K."/>
            <person name="Lipzen A."/>
            <person name="Mondo S."/>
            <person name="Riley R."/>
            <person name="Salamov A."/>
            <person name="Simmons B.A."/>
            <person name="Magnuson J.K."/>
            <person name="Henrissat B."/>
            <person name="Mortensen U.H."/>
            <person name="Larsen T.O."/>
            <person name="Devries R.P."/>
            <person name="Grigoriev I.V."/>
            <person name="Machida M."/>
            <person name="Baker S.E."/>
            <person name="Andersen M.R."/>
        </authorList>
    </citation>
    <scope>NUCLEOTIDE SEQUENCE [LARGE SCALE GENOMIC DNA]</scope>
    <source>
        <strain evidence="9">CBS 130017</strain>
    </source>
</reference>
<dbReference type="PANTHER" id="PTHR30618:SF4">
    <property type="entry name" value="ALLANTOIN PERMEASE"/>
    <property type="match status" value="1"/>
</dbReference>
<dbReference type="Proteomes" id="UP000325945">
    <property type="component" value="Unassembled WGS sequence"/>
</dbReference>
<comment type="similarity">
    <text evidence="2">Belongs to the purine-cytosine permease (2.A.39) family.</text>
</comment>
<feature type="region of interest" description="Disordered" evidence="6">
    <location>
        <begin position="13"/>
        <end position="32"/>
    </location>
</feature>
<dbReference type="GO" id="GO:0005886">
    <property type="term" value="C:plasma membrane"/>
    <property type="evidence" value="ECO:0007669"/>
    <property type="project" value="TreeGrafter"/>
</dbReference>
<accession>A0A5N6XG63</accession>
<protein>
    <submittedName>
        <fullName evidence="8">Permease for cytosine/purines, uracil, thiamine, allantoin-domain-containing protein</fullName>
    </submittedName>
</protein>
<sequence length="285" mass="31459">MENIILKESKSLKREDKYPTDGSTMTSSPSKQIREPGIFGLSITFMRFKHGLVANNDYTRFARTPRQAILGQLVSFPCYSICATVGILVTVATQDRYGQPLWNLPALLSAIMDDAGSRSRVAAFFGGAVLSVSQMGLDVPANALAGGFDMAATFLRYINLRRGAYITVLVDRMQSVEIGQYGYYILSSSDLFAVMRRRIKVEDLFPCHADANGIYWYTYGVNWRAPVALWGMVPSLPGFVAHVDPSVAVPVGLTRIYYICFFTGTAISAGVYTALHCIISFRPLK</sequence>
<keyword evidence="5 7" id="KW-0472">Membrane</keyword>
<comment type="subcellular location">
    <subcellularLocation>
        <location evidence="1">Membrane</location>
        <topology evidence="1">Multi-pass membrane protein</topology>
    </subcellularLocation>
</comment>
<evidence type="ECO:0000256" key="4">
    <source>
        <dbReference type="ARBA" id="ARBA00022989"/>
    </source>
</evidence>
<dbReference type="EMBL" id="ML741767">
    <property type="protein sequence ID" value="KAE8331902.1"/>
    <property type="molecule type" value="Genomic_DNA"/>
</dbReference>
<evidence type="ECO:0000256" key="2">
    <source>
        <dbReference type="ARBA" id="ARBA00008974"/>
    </source>
</evidence>
<feature type="transmembrane region" description="Helical" evidence="7">
    <location>
        <begin position="256"/>
        <end position="279"/>
    </location>
</feature>
<evidence type="ECO:0000313" key="8">
    <source>
        <dbReference type="EMBL" id="KAE8331902.1"/>
    </source>
</evidence>
<feature type="compositionally biased region" description="Polar residues" evidence="6">
    <location>
        <begin position="21"/>
        <end position="31"/>
    </location>
</feature>
<dbReference type="AlphaFoldDB" id="A0A5N6XG63"/>
<name>A0A5N6XG63_9EURO</name>
<dbReference type="GO" id="GO:0015205">
    <property type="term" value="F:nucleobase transmembrane transporter activity"/>
    <property type="evidence" value="ECO:0007669"/>
    <property type="project" value="TreeGrafter"/>
</dbReference>
<dbReference type="InterPro" id="IPR001248">
    <property type="entry name" value="Pur-cyt_permease"/>
</dbReference>
<evidence type="ECO:0000313" key="9">
    <source>
        <dbReference type="Proteomes" id="UP000325945"/>
    </source>
</evidence>
<dbReference type="InterPro" id="IPR045225">
    <property type="entry name" value="Uracil/uridine/allantoin_perm"/>
</dbReference>
<keyword evidence="9" id="KW-1185">Reference proteome</keyword>
<evidence type="ECO:0000256" key="7">
    <source>
        <dbReference type="SAM" id="Phobius"/>
    </source>
</evidence>
<dbReference type="Gene3D" id="1.10.4160.10">
    <property type="entry name" value="Hydantoin permease"/>
    <property type="match status" value="1"/>
</dbReference>
<evidence type="ECO:0000256" key="5">
    <source>
        <dbReference type="ARBA" id="ARBA00023136"/>
    </source>
</evidence>
<evidence type="ECO:0000256" key="1">
    <source>
        <dbReference type="ARBA" id="ARBA00004141"/>
    </source>
</evidence>
<gene>
    <name evidence="8" type="ORF">BDV39DRAFT_200558</name>
</gene>
<keyword evidence="3 7" id="KW-0812">Transmembrane</keyword>
<organism evidence="8 9">
    <name type="scientific">Aspergillus sergii</name>
    <dbReference type="NCBI Taxonomy" id="1034303"/>
    <lineage>
        <taxon>Eukaryota</taxon>
        <taxon>Fungi</taxon>
        <taxon>Dikarya</taxon>
        <taxon>Ascomycota</taxon>
        <taxon>Pezizomycotina</taxon>
        <taxon>Eurotiomycetes</taxon>
        <taxon>Eurotiomycetidae</taxon>
        <taxon>Eurotiales</taxon>
        <taxon>Aspergillaceae</taxon>
        <taxon>Aspergillus</taxon>
        <taxon>Aspergillus subgen. Circumdati</taxon>
    </lineage>
</organism>
<proteinExistence type="inferred from homology"/>
<dbReference type="Pfam" id="PF02133">
    <property type="entry name" value="Transp_cyt_pur"/>
    <property type="match status" value="2"/>
</dbReference>
<evidence type="ECO:0000256" key="6">
    <source>
        <dbReference type="SAM" id="MobiDB-lite"/>
    </source>
</evidence>